<dbReference type="EnsemblPlants" id="TraesCS6B02G097400.1">
    <property type="protein sequence ID" value="TraesCS6B02G097400.1"/>
    <property type="gene ID" value="TraesCS6B02G097400"/>
</dbReference>
<organism evidence="4">
    <name type="scientific">Triticum aestivum</name>
    <name type="common">Wheat</name>
    <dbReference type="NCBI Taxonomy" id="4565"/>
    <lineage>
        <taxon>Eukaryota</taxon>
        <taxon>Viridiplantae</taxon>
        <taxon>Streptophyta</taxon>
        <taxon>Embryophyta</taxon>
        <taxon>Tracheophyta</taxon>
        <taxon>Spermatophyta</taxon>
        <taxon>Magnoliopsida</taxon>
        <taxon>Liliopsida</taxon>
        <taxon>Poales</taxon>
        <taxon>Poaceae</taxon>
        <taxon>BOP clade</taxon>
        <taxon>Pooideae</taxon>
        <taxon>Triticodae</taxon>
        <taxon>Triticeae</taxon>
        <taxon>Triticinae</taxon>
        <taxon>Triticum</taxon>
    </lineage>
</organism>
<reference evidence="4" key="1">
    <citation type="submission" date="2018-08" db="EMBL/GenBank/DDBJ databases">
        <authorList>
            <person name="Rossello M."/>
        </authorList>
    </citation>
    <scope>NUCLEOTIDE SEQUENCE [LARGE SCALE GENOMIC DNA]</scope>
    <source>
        <strain evidence="4">cv. Chinese Spring</strain>
    </source>
</reference>
<dbReference type="Gramene" id="TraesCAD_scaffold_030210_01G000300.1">
    <property type="protein sequence ID" value="TraesCAD_scaffold_030210_01G000300.1"/>
    <property type="gene ID" value="TraesCAD_scaffold_030210_01G000300"/>
</dbReference>
<dbReference type="OrthoDB" id="1600564at2759"/>
<protein>
    <recommendedName>
        <fullName evidence="6">GDSL esterase/lipase</fullName>
    </recommendedName>
</protein>
<dbReference type="Gramene" id="TraesCS6B03G0229800.1">
    <property type="protein sequence ID" value="TraesCS6B03G0229800.1.CDS"/>
    <property type="gene ID" value="TraesCS6B03G0229800"/>
</dbReference>
<evidence type="ECO:0000256" key="3">
    <source>
        <dbReference type="ARBA" id="ARBA00022963"/>
    </source>
</evidence>
<keyword evidence="3" id="KW-0443">Lipid metabolism</keyword>
<dbReference type="GO" id="GO:0016042">
    <property type="term" value="P:lipid catabolic process"/>
    <property type="evidence" value="ECO:0007669"/>
    <property type="project" value="UniProtKB-KW"/>
</dbReference>
<accession>A0A3B6PIB3</accession>
<dbReference type="Gramene" id="TraesCS6B02G097400.1">
    <property type="protein sequence ID" value="TraesCS6B02G097400.1"/>
    <property type="gene ID" value="TraesCS6B02G097400"/>
</dbReference>
<sequence length="391" mass="42258">MTVLRRALVALRLLFIAAAIRLLFVAVVSSTIASRVVPAIFVFGDSTADVGNNNYLPGTSARANFPHNGVDLPGREPTGRFSNGFIGADFLAVHMGFSGSPPPYLSLVAGSGEALGNTTAKKPVAADASMRGASFASGGSGVLDSTGDTINMTKQIEYFSDLKHQMLSARLGAFGASAFLSKSIFLMSAGSNDAIDFFSQDTSPDSTALQQFREAVVSTYDSHVKTLYNLGARKFAVIDVAPLGCCPYWRSRNPAGECVEPLNLLAKSLNDGIRDLFAGLVSEMQGMEYAIGSAYELVSSIVQDPVCRVDGVEERVLWRWRQVQRRRRVHPQRRLLRRPRHVPLLGLPAPYPGHLQARRPSVLRRAGAVRRPDHLQAAGRGVVSSLYHSTT</sequence>
<name>A0A3B6PIB3_WHEAT</name>
<dbReference type="STRING" id="4565.A0A3B6PIB3"/>
<proteinExistence type="inferred from homology"/>
<dbReference type="Gramene" id="TraesSTA6B03G03444240.2">
    <property type="protein sequence ID" value="TraesSTA6B03G03444240.2"/>
    <property type="gene ID" value="TraesSTA6B03G03444240"/>
</dbReference>
<dbReference type="GeneID" id="123135904"/>
<dbReference type="GO" id="GO:0016788">
    <property type="term" value="F:hydrolase activity, acting on ester bonds"/>
    <property type="evidence" value="ECO:0007669"/>
    <property type="project" value="InterPro"/>
</dbReference>
<dbReference type="PANTHER" id="PTHR45648:SF78">
    <property type="entry name" value="GDSL ESTERASE_LIPASE"/>
    <property type="match status" value="1"/>
</dbReference>
<evidence type="ECO:0000256" key="2">
    <source>
        <dbReference type="ARBA" id="ARBA00022801"/>
    </source>
</evidence>
<dbReference type="AlphaFoldDB" id="A0A3B6PIB3"/>
<dbReference type="Pfam" id="PF00657">
    <property type="entry name" value="Lipase_GDSL"/>
    <property type="match status" value="1"/>
</dbReference>
<evidence type="ECO:0000256" key="1">
    <source>
        <dbReference type="ARBA" id="ARBA00008668"/>
    </source>
</evidence>
<gene>
    <name evidence="4" type="primary">LOC123135904</name>
</gene>
<evidence type="ECO:0000313" key="5">
    <source>
        <dbReference type="Proteomes" id="UP000019116"/>
    </source>
</evidence>
<evidence type="ECO:0000313" key="4">
    <source>
        <dbReference type="EnsemblPlants" id="TraesCS6B02G097400.1"/>
    </source>
</evidence>
<dbReference type="PANTHER" id="PTHR45648">
    <property type="entry name" value="GDSL LIPASE/ACYLHYDROLASE FAMILY PROTEIN (AFU_ORTHOLOGUE AFUA_4G14700)"/>
    <property type="match status" value="1"/>
</dbReference>
<dbReference type="Gramene" id="TraesROB_scaffold_055554_01G000100.1">
    <property type="protein sequence ID" value="TraesROB_scaffold_055554_01G000100.1"/>
    <property type="gene ID" value="TraesROB_scaffold_055554_01G000100"/>
</dbReference>
<keyword evidence="5" id="KW-1185">Reference proteome</keyword>
<dbReference type="InterPro" id="IPR001087">
    <property type="entry name" value="GDSL"/>
</dbReference>
<dbReference type="Gramene" id="TraesJAG6B03G03443640.2">
    <property type="protein sequence ID" value="TraesJAG6B03G03443640.2"/>
    <property type="gene ID" value="TraesJAG6B03G03443640"/>
</dbReference>
<dbReference type="Gramene" id="TraesLAC6B03G03407210.2">
    <property type="protein sequence ID" value="TraesLAC6B03G03407210.2"/>
    <property type="gene ID" value="TraesLAC6B03G03407210"/>
</dbReference>
<dbReference type="InterPro" id="IPR051058">
    <property type="entry name" value="GDSL_Est/Lipase"/>
</dbReference>
<keyword evidence="2" id="KW-0378">Hydrolase</keyword>
<dbReference type="Gramene" id="TraesCLE_scaffold_025709_01G000100.1">
    <property type="protein sequence ID" value="TraesCLE_scaffold_025709_01G000100.1"/>
    <property type="gene ID" value="TraesCLE_scaffold_025709_01G000100"/>
</dbReference>
<reference evidence="4" key="2">
    <citation type="submission" date="2018-10" db="UniProtKB">
        <authorList>
            <consortium name="EnsemblPlants"/>
        </authorList>
    </citation>
    <scope>IDENTIFICATION</scope>
</reference>
<dbReference type="Gene3D" id="3.40.50.1110">
    <property type="entry name" value="SGNH hydrolase"/>
    <property type="match status" value="1"/>
</dbReference>
<dbReference type="RefSeq" id="XP_044411082.1">
    <property type="nucleotide sequence ID" value="XM_044555147.1"/>
</dbReference>
<comment type="similarity">
    <text evidence="1">Belongs to the 'GDSL' lipolytic enzyme family.</text>
</comment>
<keyword evidence="3" id="KW-0442">Lipid degradation</keyword>
<dbReference type="OMA" id="SHDAYGC"/>
<dbReference type="Proteomes" id="UP000019116">
    <property type="component" value="Chromosome 6B"/>
</dbReference>
<evidence type="ECO:0008006" key="6">
    <source>
        <dbReference type="Google" id="ProtNLM"/>
    </source>
</evidence>
<dbReference type="InterPro" id="IPR036514">
    <property type="entry name" value="SGNH_hydro_sf"/>
</dbReference>